<dbReference type="EMBL" id="KY246529">
    <property type="protein sequence ID" value="ASA48688.1"/>
    <property type="molecule type" value="Genomic_DNA"/>
</dbReference>
<dbReference type="EMBL" id="KY246587">
    <property type="protein sequence ID" value="ASA48920.1"/>
    <property type="molecule type" value="Genomic_DNA"/>
</dbReference>
<evidence type="ECO:0000313" key="6">
    <source>
        <dbReference type="EMBL" id="ASA48784.1"/>
    </source>
</evidence>
<evidence type="ECO:0000256" key="1">
    <source>
        <dbReference type="SAM" id="Phobius"/>
    </source>
</evidence>
<dbReference type="EMBL" id="KY246565">
    <property type="protein sequence ID" value="ASA48832.1"/>
    <property type="molecule type" value="Genomic_DNA"/>
</dbReference>
<evidence type="ECO:0000313" key="12">
    <source>
        <dbReference type="EMBL" id="ASA48896.1"/>
    </source>
</evidence>
<keyword evidence="1" id="KW-0472">Membrane</keyword>
<evidence type="ECO:0000313" key="14">
    <source>
        <dbReference type="EMBL" id="ASA48932.1"/>
    </source>
</evidence>
<organism evidence="2">
    <name type="scientific">Torque teno Leptonychotes weddellii virus-2</name>
    <dbReference type="NCBI Taxonomy" id="2012677"/>
    <lineage>
        <taxon>Viruses</taxon>
        <taxon>Monodnaviria</taxon>
        <taxon>Shotokuvirae</taxon>
        <taxon>Commensaviricota</taxon>
        <taxon>Cardeaviricetes</taxon>
        <taxon>Sanitavirales</taxon>
        <taxon>Anelloviridae</taxon>
        <taxon>Lambdatorquevirus</taxon>
        <taxon>Lambdatorquevirus phoci6</taxon>
    </lineage>
</organism>
<evidence type="ECO:0000313" key="9">
    <source>
        <dbReference type="EMBL" id="ASA48820.1"/>
    </source>
</evidence>
<evidence type="ECO:0000313" key="2">
    <source>
        <dbReference type="EMBL" id="ASA48688.1"/>
    </source>
</evidence>
<sequence length="73" mass="8425">MEETLHLYKVCFDLLYDTGLCFTGMDSVDPLHVKLVTGWWEFFMLCLQLLIQSVVLTSVILLAIERLKQCGKD</sequence>
<proteinExistence type="predicted"/>
<evidence type="ECO:0000313" key="10">
    <source>
        <dbReference type="EMBL" id="ASA48832.1"/>
    </source>
</evidence>
<evidence type="ECO:0000313" key="7">
    <source>
        <dbReference type="EMBL" id="ASA48796.1"/>
    </source>
</evidence>
<dbReference type="EMBL" id="KY246562">
    <property type="protein sequence ID" value="ASA48820.1"/>
    <property type="molecule type" value="Genomic_DNA"/>
</dbReference>
<dbReference type="EMBL" id="KY246590">
    <property type="protein sequence ID" value="ASA48932.1"/>
    <property type="molecule type" value="Genomic_DNA"/>
</dbReference>
<feature type="transmembrane region" description="Helical" evidence="1">
    <location>
        <begin position="42"/>
        <end position="64"/>
    </location>
</feature>
<evidence type="ECO:0000313" key="13">
    <source>
        <dbReference type="EMBL" id="ASA48920.1"/>
    </source>
</evidence>
<keyword evidence="1" id="KW-0812">Transmembrane</keyword>
<dbReference type="EMBL" id="KY246560">
    <property type="protein sequence ID" value="ASA48812.1"/>
    <property type="molecule type" value="Genomic_DNA"/>
</dbReference>
<evidence type="ECO:0000313" key="11">
    <source>
        <dbReference type="EMBL" id="ASA48852.1"/>
    </source>
</evidence>
<protein>
    <submittedName>
        <fullName evidence="2">Uncharacterized protein</fullName>
    </submittedName>
</protein>
<evidence type="ECO:0000313" key="5">
    <source>
        <dbReference type="EMBL" id="ASA48776.1"/>
    </source>
</evidence>
<dbReference type="EMBL" id="KY246541">
    <property type="protein sequence ID" value="ASA48736.1"/>
    <property type="molecule type" value="Genomic_DNA"/>
</dbReference>
<dbReference type="EMBL" id="KY246553">
    <property type="protein sequence ID" value="ASA48784.1"/>
    <property type="molecule type" value="Genomic_DNA"/>
</dbReference>
<reference evidence="2" key="1">
    <citation type="journal article" date="2017" name="Virus Evol.">
        <title>Diverse and highly recombinant anelloviruses associated with Weddell seals in Antarctica.</title>
        <authorList>
            <person name="Fahsbender E."/>
            <person name="Burns J.M."/>
            <person name="Kim S."/>
            <person name="Kraberger S."/>
            <person name="Frankfurter G."/>
            <person name="Eilers A."/>
            <person name="Shero M."/>
            <person name="Beltran R."/>
            <person name="Kirkham A."/>
            <person name="McCorkell R."/>
            <person name="Berngartt R."/>
            <person name="Male M.F."/>
            <person name="Ballard G."/>
            <person name="Ainley D.G."/>
            <person name="Breitbart M."/>
            <person name="Varsani A."/>
        </authorList>
    </citation>
    <scope>NUCLEOTIDE SEQUENCE</scope>
    <source>
        <strain evidence="13">TTLwV-2_gt2_wsp11</strain>
        <strain evidence="2">TTLwV-2_gt2_wsp12</strain>
        <strain evidence="3">TTLwV-2_gt2_wsp19</strain>
        <strain evidence="4">TTLwV-2_gt2_wsp20</strain>
        <strain evidence="5">TTLwV-2_gt2_wsp25</strain>
        <strain evidence="6">TTLwV-2_gt2_wsp26</strain>
        <strain evidence="7">TTLwV-2_gt2_wsp28</strain>
        <strain evidence="8">TTLwV-2_gt2_wsp31</strain>
        <strain evidence="9">TTLwV-2_gt2_wsp32</strain>
        <strain evidence="10">TTLwV-2_gt2_wsp33</strain>
        <strain evidence="11">TTLwV-2_gt2_wsp37</strain>
        <strain evidence="12">TTLwV-2_gt2_wsp45</strain>
        <strain evidence="14">TTLwV-2_gt2_wsp7</strain>
    </source>
</reference>
<accession>A0A1Z2RVT5</accession>
<dbReference type="EMBL" id="KY246556">
    <property type="protein sequence ID" value="ASA48796.1"/>
    <property type="molecule type" value="Genomic_DNA"/>
</dbReference>
<dbReference type="EMBL" id="KY246570">
    <property type="protein sequence ID" value="ASA48852.1"/>
    <property type="molecule type" value="Genomic_DNA"/>
</dbReference>
<evidence type="ECO:0000313" key="8">
    <source>
        <dbReference type="EMBL" id="ASA48812.1"/>
    </source>
</evidence>
<name>A0A1Z2RVT5_9VIRU</name>
<dbReference type="EMBL" id="KY246539">
    <property type="protein sequence ID" value="ASA48728.1"/>
    <property type="molecule type" value="Genomic_DNA"/>
</dbReference>
<dbReference type="EMBL" id="KY246551">
    <property type="protein sequence ID" value="ASA48776.1"/>
    <property type="molecule type" value="Genomic_DNA"/>
</dbReference>
<keyword evidence="1" id="KW-1133">Transmembrane helix</keyword>
<evidence type="ECO:0000313" key="4">
    <source>
        <dbReference type="EMBL" id="ASA48736.1"/>
    </source>
</evidence>
<dbReference type="EMBL" id="KY246581">
    <property type="protein sequence ID" value="ASA48896.1"/>
    <property type="molecule type" value="Genomic_DNA"/>
</dbReference>
<evidence type="ECO:0000313" key="3">
    <source>
        <dbReference type="EMBL" id="ASA48728.1"/>
    </source>
</evidence>